<proteinExistence type="predicted"/>
<dbReference type="OrthoDB" id="47851at2759"/>
<accession>A0A9N8D9U8</accession>
<protein>
    <submittedName>
        <fullName evidence="4">Uncharacterized protein</fullName>
    </submittedName>
</protein>
<keyword evidence="5" id="KW-1185">Reference proteome</keyword>
<comment type="caution">
    <text evidence="4">The sequence shown here is derived from an EMBL/GenBank/DDBJ whole genome shotgun (WGS) entry which is preliminary data.</text>
</comment>
<reference evidence="4" key="1">
    <citation type="submission" date="2020-06" db="EMBL/GenBank/DDBJ databases">
        <authorList>
            <consortium name="Plant Systems Biology data submission"/>
        </authorList>
    </citation>
    <scope>NUCLEOTIDE SEQUENCE</scope>
    <source>
        <strain evidence="4">D6</strain>
    </source>
</reference>
<organism evidence="4 5">
    <name type="scientific">Seminavis robusta</name>
    <dbReference type="NCBI Taxonomy" id="568900"/>
    <lineage>
        <taxon>Eukaryota</taxon>
        <taxon>Sar</taxon>
        <taxon>Stramenopiles</taxon>
        <taxon>Ochrophyta</taxon>
        <taxon>Bacillariophyta</taxon>
        <taxon>Bacillariophyceae</taxon>
        <taxon>Bacillariophycidae</taxon>
        <taxon>Naviculales</taxon>
        <taxon>Naviculaceae</taxon>
        <taxon>Seminavis</taxon>
    </lineage>
</organism>
<sequence length="401" mass="45517">MRRSSSSSLQRLCLLLVLCVSCALAAKKHTNKRGAVSPLTKRALEDNGYQYLEDLSSYQMEFGKCVRVKVPDDGDDEGNSYFYNGKYYAQYQQFASVYLCENEYSSSENVCGVCDKTQEYVTDLATYLETSLEYAALMCQSCSAKCQNRRQQKRKQRQLDEDEQEEEEEVEYINVDCNHCVDICANMNFNYMDNDNDNQDNNNNGGDAAYGDETQYLECQEAFQDEDGIQIYAGPQCNSEGDIKIGFYYDDECTVKSSSATMDFGFEYGTFSGIQTMCLSCNPYGDGANDDVCQELYQDSTHCSNGRNLAGGDDEDEMPICKTLLKAYKEKTYGHRKRNRRVVEIIVAVVVAVGFLWGFLTLSYTYFLRHRANKDKREPLTDNDYSEPEVVVTQNNVPAVS</sequence>
<feature type="transmembrane region" description="Helical" evidence="2">
    <location>
        <begin position="345"/>
        <end position="367"/>
    </location>
</feature>
<evidence type="ECO:0000256" key="3">
    <source>
        <dbReference type="SAM" id="SignalP"/>
    </source>
</evidence>
<gene>
    <name evidence="4" type="ORF">SEMRO_52_G031010.1</name>
</gene>
<dbReference type="EMBL" id="CAICTM010000051">
    <property type="protein sequence ID" value="CAB9499038.1"/>
    <property type="molecule type" value="Genomic_DNA"/>
</dbReference>
<feature type="compositionally biased region" description="Polar residues" evidence="1">
    <location>
        <begin position="392"/>
        <end position="401"/>
    </location>
</feature>
<evidence type="ECO:0000256" key="2">
    <source>
        <dbReference type="SAM" id="Phobius"/>
    </source>
</evidence>
<dbReference type="AlphaFoldDB" id="A0A9N8D9U8"/>
<keyword evidence="2" id="KW-0812">Transmembrane</keyword>
<dbReference type="Proteomes" id="UP001153069">
    <property type="component" value="Unassembled WGS sequence"/>
</dbReference>
<feature type="signal peptide" evidence="3">
    <location>
        <begin position="1"/>
        <end position="25"/>
    </location>
</feature>
<keyword evidence="2" id="KW-0472">Membrane</keyword>
<name>A0A9N8D9U8_9STRA</name>
<feature type="chain" id="PRO_5040379491" evidence="3">
    <location>
        <begin position="26"/>
        <end position="401"/>
    </location>
</feature>
<feature type="region of interest" description="Disordered" evidence="1">
    <location>
        <begin position="377"/>
        <end position="401"/>
    </location>
</feature>
<evidence type="ECO:0000313" key="5">
    <source>
        <dbReference type="Proteomes" id="UP001153069"/>
    </source>
</evidence>
<keyword evidence="2" id="KW-1133">Transmembrane helix</keyword>
<keyword evidence="3" id="KW-0732">Signal</keyword>
<evidence type="ECO:0000313" key="4">
    <source>
        <dbReference type="EMBL" id="CAB9499038.1"/>
    </source>
</evidence>
<evidence type="ECO:0000256" key="1">
    <source>
        <dbReference type="SAM" id="MobiDB-lite"/>
    </source>
</evidence>